<comment type="similarity">
    <text evidence="2 10">Belongs to the cation transport ATPase (P-type) (TC 3.A.3) family. Type IB subfamily.</text>
</comment>
<dbReference type="EMBL" id="ATFF01000006">
    <property type="protein sequence ID" value="EPF31271.1"/>
    <property type="molecule type" value="Genomic_DNA"/>
</dbReference>
<evidence type="ECO:0000313" key="13">
    <source>
        <dbReference type="Proteomes" id="UP000014541"/>
    </source>
</evidence>
<proteinExistence type="inferred from homology"/>
<evidence type="ECO:0000256" key="9">
    <source>
        <dbReference type="ARBA" id="ARBA00023136"/>
    </source>
</evidence>
<dbReference type="InterPro" id="IPR001757">
    <property type="entry name" value="P_typ_ATPase"/>
</dbReference>
<dbReference type="SUPFAM" id="SSF55008">
    <property type="entry name" value="HMA, heavy metal-associated domain"/>
    <property type="match status" value="1"/>
</dbReference>
<evidence type="ECO:0000259" key="11">
    <source>
        <dbReference type="PROSITE" id="PS50846"/>
    </source>
</evidence>
<dbReference type="InterPro" id="IPR036163">
    <property type="entry name" value="HMA_dom_sf"/>
</dbReference>
<dbReference type="Pfam" id="PF00122">
    <property type="entry name" value="E1-E2_ATPase"/>
    <property type="match status" value="1"/>
</dbReference>
<evidence type="ECO:0000256" key="8">
    <source>
        <dbReference type="ARBA" id="ARBA00022989"/>
    </source>
</evidence>
<dbReference type="GO" id="GO:0055070">
    <property type="term" value="P:copper ion homeostasis"/>
    <property type="evidence" value="ECO:0007669"/>
    <property type="project" value="TreeGrafter"/>
</dbReference>
<keyword evidence="9 10" id="KW-0472">Membrane</keyword>
<protein>
    <submittedName>
        <fullName evidence="12">Heavy metal translocating P-type ATPase</fullName>
    </submittedName>
</protein>
<comment type="subcellular location">
    <subcellularLocation>
        <location evidence="10">Cell membrane</location>
    </subcellularLocation>
    <subcellularLocation>
        <location evidence="1">Endomembrane system</location>
        <topology evidence="1">Multi-pass membrane protein</topology>
    </subcellularLocation>
</comment>
<dbReference type="GO" id="GO:0005886">
    <property type="term" value="C:plasma membrane"/>
    <property type="evidence" value="ECO:0007669"/>
    <property type="project" value="UniProtKB-SubCell"/>
</dbReference>
<dbReference type="InterPro" id="IPR027256">
    <property type="entry name" value="P-typ_ATPase_IB"/>
</dbReference>
<dbReference type="PROSITE" id="PS50846">
    <property type="entry name" value="HMA_2"/>
    <property type="match status" value="1"/>
</dbReference>
<dbReference type="Gene3D" id="3.40.1110.10">
    <property type="entry name" value="Calcium-transporting ATPase, cytoplasmic domain N"/>
    <property type="match status" value="1"/>
</dbReference>
<feature type="transmembrane region" description="Helical" evidence="10">
    <location>
        <begin position="741"/>
        <end position="760"/>
    </location>
</feature>
<dbReference type="CDD" id="cd00371">
    <property type="entry name" value="HMA"/>
    <property type="match status" value="1"/>
</dbReference>
<gene>
    <name evidence="12" type="ORF">HMPREF9194_01614</name>
</gene>
<dbReference type="Pfam" id="PF00702">
    <property type="entry name" value="Hydrolase"/>
    <property type="match status" value="1"/>
</dbReference>
<comment type="caution">
    <text evidence="12">The sequence shown here is derived from an EMBL/GenBank/DDBJ whole genome shotgun (WGS) entry which is preliminary data.</text>
</comment>
<dbReference type="SUPFAM" id="SSF81665">
    <property type="entry name" value="Calcium ATPase, transmembrane domain M"/>
    <property type="match status" value="1"/>
</dbReference>
<evidence type="ECO:0000256" key="2">
    <source>
        <dbReference type="ARBA" id="ARBA00006024"/>
    </source>
</evidence>
<evidence type="ECO:0000256" key="3">
    <source>
        <dbReference type="ARBA" id="ARBA00022692"/>
    </source>
</evidence>
<keyword evidence="5 10" id="KW-0547">Nucleotide-binding</keyword>
<dbReference type="CDD" id="cd02094">
    <property type="entry name" value="P-type_ATPase_Cu-like"/>
    <property type="match status" value="1"/>
</dbReference>
<dbReference type="InterPro" id="IPR059000">
    <property type="entry name" value="ATPase_P-type_domA"/>
</dbReference>
<keyword evidence="6 10" id="KW-0067">ATP-binding</keyword>
<keyword evidence="13" id="KW-1185">Reference proteome</keyword>
<dbReference type="GO" id="GO:0043682">
    <property type="term" value="F:P-type divalent copper transporter activity"/>
    <property type="evidence" value="ECO:0007669"/>
    <property type="project" value="TreeGrafter"/>
</dbReference>
<dbReference type="PRINTS" id="PR00119">
    <property type="entry name" value="CATATPASE"/>
</dbReference>
<dbReference type="InterPro" id="IPR023298">
    <property type="entry name" value="ATPase_P-typ_TM_dom_sf"/>
</dbReference>
<evidence type="ECO:0000313" key="12">
    <source>
        <dbReference type="EMBL" id="EPF31271.1"/>
    </source>
</evidence>
<dbReference type="Pfam" id="PF00403">
    <property type="entry name" value="HMA"/>
    <property type="match status" value="1"/>
</dbReference>
<dbReference type="PATRIC" id="fig|1125699.3.peg.1629"/>
<feature type="transmembrane region" description="Helical" evidence="10">
    <location>
        <begin position="210"/>
        <end position="228"/>
    </location>
</feature>
<evidence type="ECO:0000256" key="1">
    <source>
        <dbReference type="ARBA" id="ARBA00004127"/>
    </source>
</evidence>
<dbReference type="GO" id="GO:0005524">
    <property type="term" value="F:ATP binding"/>
    <property type="evidence" value="ECO:0007669"/>
    <property type="project" value="UniProtKB-UniRule"/>
</dbReference>
<dbReference type="OrthoDB" id="9760364at2"/>
<dbReference type="InterPro" id="IPR036412">
    <property type="entry name" value="HAD-like_sf"/>
</dbReference>
<dbReference type="HOGENOM" id="CLU_001771_0_3_12"/>
<dbReference type="InterPro" id="IPR023214">
    <property type="entry name" value="HAD_sf"/>
</dbReference>
<feature type="domain" description="HMA" evidence="11">
    <location>
        <begin position="6"/>
        <end position="72"/>
    </location>
</feature>
<evidence type="ECO:0000256" key="4">
    <source>
        <dbReference type="ARBA" id="ARBA00022723"/>
    </source>
</evidence>
<keyword evidence="7" id="KW-1278">Translocase</keyword>
<feature type="transmembrane region" description="Helical" evidence="10">
    <location>
        <begin position="766"/>
        <end position="788"/>
    </location>
</feature>
<dbReference type="GO" id="GO:0016887">
    <property type="term" value="F:ATP hydrolysis activity"/>
    <property type="evidence" value="ECO:0007669"/>
    <property type="project" value="InterPro"/>
</dbReference>
<feature type="transmembrane region" description="Helical" evidence="10">
    <location>
        <begin position="107"/>
        <end position="128"/>
    </location>
</feature>
<dbReference type="PANTHER" id="PTHR43520">
    <property type="entry name" value="ATP7, ISOFORM B"/>
    <property type="match status" value="1"/>
</dbReference>
<dbReference type="SFLD" id="SFLDS00003">
    <property type="entry name" value="Haloacid_Dehalogenase"/>
    <property type="match status" value="1"/>
</dbReference>
<dbReference type="InterPro" id="IPR044492">
    <property type="entry name" value="P_typ_ATPase_HD_dom"/>
</dbReference>
<dbReference type="GO" id="GO:0005507">
    <property type="term" value="F:copper ion binding"/>
    <property type="evidence" value="ECO:0007669"/>
    <property type="project" value="TreeGrafter"/>
</dbReference>
<feature type="transmembrane region" description="Helical" evidence="10">
    <location>
        <begin position="181"/>
        <end position="204"/>
    </location>
</feature>
<dbReference type="NCBIfam" id="TIGR01525">
    <property type="entry name" value="ATPase-IB_hvy"/>
    <property type="match status" value="1"/>
</dbReference>
<keyword evidence="10" id="KW-1003">Cell membrane</keyword>
<dbReference type="PROSITE" id="PS00154">
    <property type="entry name" value="ATPASE_E1_E2"/>
    <property type="match status" value="1"/>
</dbReference>
<dbReference type="Gene3D" id="2.70.150.10">
    <property type="entry name" value="Calcium-transporting ATPase, cytoplasmic transduction domain A"/>
    <property type="match status" value="1"/>
</dbReference>
<dbReference type="PANTHER" id="PTHR43520:SF8">
    <property type="entry name" value="P-TYPE CU(+) TRANSPORTER"/>
    <property type="match status" value="1"/>
</dbReference>
<dbReference type="InterPro" id="IPR023299">
    <property type="entry name" value="ATPase_P-typ_cyto_dom_N"/>
</dbReference>
<feature type="transmembrane region" description="Helical" evidence="10">
    <location>
        <begin position="140"/>
        <end position="160"/>
    </location>
</feature>
<name>S3K2X1_TREMA</name>
<dbReference type="GO" id="GO:0012505">
    <property type="term" value="C:endomembrane system"/>
    <property type="evidence" value="ECO:0007669"/>
    <property type="project" value="UniProtKB-SubCell"/>
</dbReference>
<dbReference type="InterPro" id="IPR008250">
    <property type="entry name" value="ATPase_P-typ_transduc_dom_A_sf"/>
</dbReference>
<feature type="transmembrane region" description="Helical" evidence="10">
    <location>
        <begin position="367"/>
        <end position="389"/>
    </location>
</feature>
<dbReference type="eggNOG" id="COG2217">
    <property type="taxonomic scope" value="Bacteria"/>
</dbReference>
<evidence type="ECO:0000256" key="6">
    <source>
        <dbReference type="ARBA" id="ARBA00022840"/>
    </source>
</evidence>
<keyword evidence="4 10" id="KW-0479">Metal-binding</keyword>
<dbReference type="AlphaFoldDB" id="S3K2X1"/>
<dbReference type="InterPro" id="IPR006121">
    <property type="entry name" value="HMA_dom"/>
</dbReference>
<evidence type="ECO:0000256" key="5">
    <source>
        <dbReference type="ARBA" id="ARBA00022741"/>
    </source>
</evidence>
<dbReference type="FunFam" id="2.70.150.10:FF:000002">
    <property type="entry name" value="Copper-transporting ATPase 1, putative"/>
    <property type="match status" value="1"/>
</dbReference>
<reference evidence="12 13" key="1">
    <citation type="submission" date="2013-04" db="EMBL/GenBank/DDBJ databases">
        <title>The Genome Sequence of Treponema maltophilum ATCC 51939.</title>
        <authorList>
            <consortium name="The Broad Institute Genomics Platform"/>
            <person name="Earl A."/>
            <person name="Ward D."/>
            <person name="Feldgarden M."/>
            <person name="Gevers D."/>
            <person name="Leonetti C."/>
            <person name="Blanton J.M."/>
            <person name="Dewhirst F.E."/>
            <person name="Izard J."/>
            <person name="Walker B."/>
            <person name="Young S."/>
            <person name="Zeng Q."/>
            <person name="Gargeya S."/>
            <person name="Fitzgerald M."/>
            <person name="Haas B."/>
            <person name="Abouelleil A."/>
            <person name="Allen A.W."/>
            <person name="Alvarado L."/>
            <person name="Arachchi H.M."/>
            <person name="Berlin A.M."/>
            <person name="Chapman S.B."/>
            <person name="Gainer-Dewar J."/>
            <person name="Goldberg J."/>
            <person name="Griggs A."/>
            <person name="Gujja S."/>
            <person name="Hansen M."/>
            <person name="Howarth C."/>
            <person name="Imamovic A."/>
            <person name="Ireland A."/>
            <person name="Larimer J."/>
            <person name="McCowan C."/>
            <person name="Murphy C."/>
            <person name="Pearson M."/>
            <person name="Poon T.W."/>
            <person name="Priest M."/>
            <person name="Roberts A."/>
            <person name="Saif S."/>
            <person name="Shea T."/>
            <person name="Sisk P."/>
            <person name="Sykes S."/>
            <person name="Wortman J."/>
            <person name="Nusbaum C."/>
            <person name="Birren B."/>
        </authorList>
    </citation>
    <scope>NUCLEOTIDE SEQUENCE [LARGE SCALE GENOMIC DNA]</scope>
    <source>
        <strain evidence="12 13">ATCC 51939</strain>
    </source>
</reference>
<organism evidence="12 13">
    <name type="scientific">Treponema maltophilum ATCC 51939</name>
    <dbReference type="NCBI Taxonomy" id="1125699"/>
    <lineage>
        <taxon>Bacteria</taxon>
        <taxon>Pseudomonadati</taxon>
        <taxon>Spirochaetota</taxon>
        <taxon>Spirochaetia</taxon>
        <taxon>Spirochaetales</taxon>
        <taxon>Treponemataceae</taxon>
        <taxon>Treponema</taxon>
    </lineage>
</organism>
<sequence>MNSRKIQKEFIIDGMSCAACSAAVERVTRKIDGVFESDVNLTTNKMRIVFDASKVNDGMIIAKVQKAGFGCRQEESDEQKALSQRGTQNGVQNRAQGEGGDFFAKRLSLALSWVFGMLLMYASMGHMLRLPLPAIFDMHHYPSNFALLNLLCAVPILFLGRDFYLRGFKSLIHLNPNMDTLVALGSAAAFIYSLVLTFLIPLNADLVHGLYFEASAVVLVFVMTGKYLEQRSKEKTKSAIKALMALAPDTAVKVLNFGAAGERTEETDAHDIRPGDILLVKAGQRIPLDGKVLKGLSGVDESMLTGESLPVEKTEGSSVTGGTMNGSGVLYMQVTKTGGDTVLAKIIKFVEEAQGKKAPISKTADKVAGIFVPTVIGIALAAGILWAIAGADASFILRVCTSVLVIACPCALGLATPAAVMTGTGLGAANGILIRSGEALETAKHVDTVVLDKTGTVTEGKPSVRDVFCAEGIRREDALALAAAVENASSHPLAKAVTDAAAALHSGNAEEPAARFEIDSFENIAGKGISASVKSDIKFDAQPAVKSGVTAKSKEKSAEPVKVLAGNRLFMEENGIDCGIFEKEAQKASSEGAALVYLAADARLLALITVTDRLKAHSAEAVALMKKQGLHVILLTGDNKAAAEYTGNLIQADEVIAEVLPQDKARVIERLQNEGRKVMMTGDGINDAPALVQADVGAAIGNGSDIAVESGDIVLVKGDLRDAARAVKLSRMTIRTIKQNLFWAFFYNSIGIPLAAGLLYPAYGLLLSPMVGSFAMSLSSVFVVTNALRLRTKKL</sequence>
<dbReference type="Gene3D" id="3.30.70.100">
    <property type="match status" value="1"/>
</dbReference>
<dbReference type="RefSeq" id="WP_016525882.1">
    <property type="nucleotide sequence ID" value="NZ_KE332518.1"/>
</dbReference>
<dbReference type="Proteomes" id="UP000014541">
    <property type="component" value="Unassembled WGS sequence"/>
</dbReference>
<dbReference type="SFLD" id="SFLDF00027">
    <property type="entry name" value="p-type_atpase"/>
    <property type="match status" value="1"/>
</dbReference>
<evidence type="ECO:0000256" key="10">
    <source>
        <dbReference type="RuleBase" id="RU362081"/>
    </source>
</evidence>
<dbReference type="SFLD" id="SFLDG00002">
    <property type="entry name" value="C1.7:_P-type_atpase_like"/>
    <property type="match status" value="1"/>
</dbReference>
<keyword evidence="3 10" id="KW-0812">Transmembrane</keyword>
<dbReference type="PRINTS" id="PR00943">
    <property type="entry name" value="CUATPASE"/>
</dbReference>
<evidence type="ECO:0000256" key="7">
    <source>
        <dbReference type="ARBA" id="ARBA00022967"/>
    </source>
</evidence>
<dbReference type="SUPFAM" id="SSF81653">
    <property type="entry name" value="Calcium ATPase, transduction domain A"/>
    <property type="match status" value="1"/>
</dbReference>
<dbReference type="Gene3D" id="3.40.50.1000">
    <property type="entry name" value="HAD superfamily/HAD-like"/>
    <property type="match status" value="1"/>
</dbReference>
<feature type="transmembrane region" description="Helical" evidence="10">
    <location>
        <begin position="395"/>
        <end position="415"/>
    </location>
</feature>
<dbReference type="NCBIfam" id="TIGR01494">
    <property type="entry name" value="ATPase_P-type"/>
    <property type="match status" value="2"/>
</dbReference>
<accession>S3K2X1</accession>
<dbReference type="SUPFAM" id="SSF56784">
    <property type="entry name" value="HAD-like"/>
    <property type="match status" value="1"/>
</dbReference>
<dbReference type="InterPro" id="IPR018303">
    <property type="entry name" value="ATPase_P-typ_P_site"/>
</dbReference>
<keyword evidence="8 10" id="KW-1133">Transmembrane helix</keyword>
<dbReference type="STRING" id="1125699.HMPREF9194_01614"/>